<gene>
    <name evidence="4" type="ORF">METZ01_LOCUS177822</name>
</gene>
<sequence length="321" mass="35432">MQPNYSGFSSLLRLSDRRDYSLQNRLFAGYFAVVLLALFCADLAAQGAEPTTVSPQRALLDQYCIACHNGRTQAGNLELDSADISNVASDPGLWEKVVQKLRVGAMPPPPRRRPDKDTYDGFRHWLEDELDRAAVERPHPGRTQAFHRLNQAEYRNAIRDLLGLEIYVATLIPADAPDQNGFDNIATSLSLSPALLERYVSAAKKISRLAVGEAPTGGAVIETYDVPLNLMQTDQQSEDLPFGSRGGTAASHYFPVDGEYQIKVRLQTNYVGYVRGVDEAHEIEFRLDGKRIAQFTFGGEAPGTPAPISFSGNIRGTDDWE</sequence>
<dbReference type="EMBL" id="UINC01034317">
    <property type="protein sequence ID" value="SVB24968.1"/>
    <property type="molecule type" value="Genomic_DNA"/>
</dbReference>
<accession>A0A382CFJ5</accession>
<feature type="domain" description="DUF1587" evidence="2">
    <location>
        <begin position="148"/>
        <end position="211"/>
    </location>
</feature>
<dbReference type="InterPro" id="IPR011429">
    <property type="entry name" value="Cyt_c_Planctomycete-type"/>
</dbReference>
<dbReference type="GO" id="GO:0020037">
    <property type="term" value="F:heme binding"/>
    <property type="evidence" value="ECO:0007669"/>
    <property type="project" value="InterPro"/>
</dbReference>
<keyword evidence="1" id="KW-0472">Membrane</keyword>
<organism evidence="4">
    <name type="scientific">marine metagenome</name>
    <dbReference type="NCBI Taxonomy" id="408172"/>
    <lineage>
        <taxon>unclassified sequences</taxon>
        <taxon>metagenomes</taxon>
        <taxon>ecological metagenomes</taxon>
    </lineage>
</organism>
<feature type="domain" description="Cytochrome C Planctomycete-type" evidence="3">
    <location>
        <begin position="64"/>
        <end position="109"/>
    </location>
</feature>
<reference evidence="4" key="1">
    <citation type="submission" date="2018-05" db="EMBL/GenBank/DDBJ databases">
        <authorList>
            <person name="Lanie J.A."/>
            <person name="Ng W.-L."/>
            <person name="Kazmierczak K.M."/>
            <person name="Andrzejewski T.M."/>
            <person name="Davidsen T.M."/>
            <person name="Wayne K.J."/>
            <person name="Tettelin H."/>
            <person name="Glass J.I."/>
            <person name="Rusch D."/>
            <person name="Podicherti R."/>
            <person name="Tsui H.-C.T."/>
            <person name="Winkler M.E."/>
        </authorList>
    </citation>
    <scope>NUCLEOTIDE SEQUENCE</scope>
</reference>
<evidence type="ECO:0000259" key="2">
    <source>
        <dbReference type="Pfam" id="PF07626"/>
    </source>
</evidence>
<dbReference type="Pfam" id="PF07626">
    <property type="entry name" value="PSD3"/>
    <property type="match status" value="1"/>
</dbReference>
<proteinExistence type="predicted"/>
<evidence type="ECO:0008006" key="5">
    <source>
        <dbReference type="Google" id="ProtNLM"/>
    </source>
</evidence>
<dbReference type="SUPFAM" id="SSF46626">
    <property type="entry name" value="Cytochrome c"/>
    <property type="match status" value="1"/>
</dbReference>
<feature type="non-terminal residue" evidence="4">
    <location>
        <position position="321"/>
    </location>
</feature>
<dbReference type="Pfam" id="PF07635">
    <property type="entry name" value="PSCyt1"/>
    <property type="match status" value="1"/>
</dbReference>
<evidence type="ECO:0000256" key="1">
    <source>
        <dbReference type="SAM" id="Phobius"/>
    </source>
</evidence>
<evidence type="ECO:0000259" key="3">
    <source>
        <dbReference type="Pfam" id="PF07635"/>
    </source>
</evidence>
<dbReference type="InterPro" id="IPR036909">
    <property type="entry name" value="Cyt_c-like_dom_sf"/>
</dbReference>
<dbReference type="AlphaFoldDB" id="A0A382CFJ5"/>
<feature type="transmembrane region" description="Helical" evidence="1">
    <location>
        <begin position="27"/>
        <end position="45"/>
    </location>
</feature>
<protein>
    <recommendedName>
        <fullName evidence="5">DUF1587 domain-containing protein</fullName>
    </recommendedName>
</protein>
<name>A0A382CFJ5_9ZZZZ</name>
<evidence type="ECO:0000313" key="4">
    <source>
        <dbReference type="EMBL" id="SVB24968.1"/>
    </source>
</evidence>
<dbReference type="InterPro" id="IPR013036">
    <property type="entry name" value="DUF1587"/>
</dbReference>
<dbReference type="GO" id="GO:0009055">
    <property type="term" value="F:electron transfer activity"/>
    <property type="evidence" value="ECO:0007669"/>
    <property type="project" value="InterPro"/>
</dbReference>
<keyword evidence="1" id="KW-1133">Transmembrane helix</keyword>
<keyword evidence="1" id="KW-0812">Transmembrane</keyword>